<sequence length="156" mass="17406">MGRREKSQWRQQRTGRQVRGGGGGDDDDGNGDLLPSAAYEPETREEDEEEEEREVEEEEEAGEERGEESPRGDISYLQKFFLTYVGGRMPLHLQEDFCGTALLRQGRWRTSLREAGALIREPSPAGQGESCLDSRLPKAGMGQLGVVIYGARLYLG</sequence>
<dbReference type="PANTHER" id="PTHR37211:SF1">
    <property type="entry name" value="EXPRESSED PROTEIN"/>
    <property type="match status" value="1"/>
</dbReference>
<dbReference type="OrthoDB" id="1738048at2759"/>
<dbReference type="PANTHER" id="PTHR37211">
    <property type="entry name" value="EXPRESSED PROTEIN"/>
    <property type="match status" value="1"/>
</dbReference>
<feature type="compositionally biased region" description="Acidic residues" evidence="1">
    <location>
        <begin position="43"/>
        <end position="62"/>
    </location>
</feature>
<evidence type="ECO:0000313" key="2">
    <source>
        <dbReference type="EMBL" id="MQM19256.1"/>
    </source>
</evidence>
<comment type="caution">
    <text evidence="2">The sequence shown here is derived from an EMBL/GenBank/DDBJ whole genome shotgun (WGS) entry which is preliminary data.</text>
</comment>
<protein>
    <submittedName>
        <fullName evidence="2">Uncharacterized protein</fullName>
    </submittedName>
</protein>
<name>A0A843XIU1_COLES</name>
<feature type="region of interest" description="Disordered" evidence="1">
    <location>
        <begin position="1"/>
        <end position="72"/>
    </location>
</feature>
<reference evidence="2" key="1">
    <citation type="submission" date="2017-07" db="EMBL/GenBank/DDBJ databases">
        <title>Taro Niue Genome Assembly and Annotation.</title>
        <authorList>
            <person name="Atibalentja N."/>
            <person name="Keating K."/>
            <person name="Fields C.J."/>
        </authorList>
    </citation>
    <scope>NUCLEOTIDE SEQUENCE</scope>
    <source>
        <strain evidence="2">Niue_2</strain>
        <tissue evidence="2">Leaf</tissue>
    </source>
</reference>
<dbReference type="AlphaFoldDB" id="A0A843XIU1"/>
<evidence type="ECO:0000256" key="1">
    <source>
        <dbReference type="SAM" id="MobiDB-lite"/>
    </source>
</evidence>
<keyword evidence="3" id="KW-1185">Reference proteome</keyword>
<evidence type="ECO:0000313" key="3">
    <source>
        <dbReference type="Proteomes" id="UP000652761"/>
    </source>
</evidence>
<proteinExistence type="predicted"/>
<gene>
    <name evidence="2" type="ORF">Taro_052257</name>
</gene>
<organism evidence="2 3">
    <name type="scientific">Colocasia esculenta</name>
    <name type="common">Wild taro</name>
    <name type="synonym">Arum esculentum</name>
    <dbReference type="NCBI Taxonomy" id="4460"/>
    <lineage>
        <taxon>Eukaryota</taxon>
        <taxon>Viridiplantae</taxon>
        <taxon>Streptophyta</taxon>
        <taxon>Embryophyta</taxon>
        <taxon>Tracheophyta</taxon>
        <taxon>Spermatophyta</taxon>
        <taxon>Magnoliopsida</taxon>
        <taxon>Liliopsida</taxon>
        <taxon>Araceae</taxon>
        <taxon>Aroideae</taxon>
        <taxon>Colocasieae</taxon>
        <taxon>Colocasia</taxon>
    </lineage>
</organism>
<dbReference type="EMBL" id="NMUH01008784">
    <property type="protein sequence ID" value="MQM19256.1"/>
    <property type="molecule type" value="Genomic_DNA"/>
</dbReference>
<accession>A0A843XIU1</accession>
<dbReference type="Proteomes" id="UP000652761">
    <property type="component" value="Unassembled WGS sequence"/>
</dbReference>